<comment type="caution">
    <text evidence="2">The sequence shown here is derived from an EMBL/GenBank/DDBJ whole genome shotgun (WGS) entry which is preliminary data.</text>
</comment>
<dbReference type="CDD" id="cd00164">
    <property type="entry name" value="S1_like"/>
    <property type="match status" value="1"/>
</dbReference>
<reference evidence="3" key="1">
    <citation type="submission" date="2017-09" db="EMBL/GenBank/DDBJ databases">
        <title>Depth-based differentiation of microbial function through sediment-hosted aquifers and enrichment of novel symbionts in the deep terrestrial subsurface.</title>
        <authorList>
            <person name="Probst A.J."/>
            <person name="Ladd B."/>
            <person name="Jarett J.K."/>
            <person name="Geller-Mcgrath D.E."/>
            <person name="Sieber C.M.K."/>
            <person name="Emerson J.B."/>
            <person name="Anantharaman K."/>
            <person name="Thomas B.C."/>
            <person name="Malmstrom R."/>
            <person name="Stieglmeier M."/>
            <person name="Klingl A."/>
            <person name="Woyke T."/>
            <person name="Ryan C.M."/>
            <person name="Banfield J.F."/>
        </authorList>
    </citation>
    <scope>NUCLEOTIDE SEQUENCE [LARGE SCALE GENOMIC DNA]</scope>
</reference>
<dbReference type="InterPro" id="IPR012340">
    <property type="entry name" value="NA-bd_OB-fold"/>
</dbReference>
<dbReference type="Gene3D" id="2.40.50.140">
    <property type="entry name" value="Nucleic acid-binding proteins"/>
    <property type="match status" value="4"/>
</dbReference>
<feature type="domain" description="S1 motif" evidence="1">
    <location>
        <begin position="16"/>
        <end position="83"/>
    </location>
</feature>
<dbReference type="InterPro" id="IPR052757">
    <property type="entry name" value="Ribosomal_protein_S1"/>
</dbReference>
<gene>
    <name evidence="2" type="ORF">COT67_02790</name>
</gene>
<accession>A0A2H0WKQ6</accession>
<dbReference type="Pfam" id="PF00575">
    <property type="entry name" value="S1"/>
    <property type="match status" value="3"/>
</dbReference>
<evidence type="ECO:0000313" key="2">
    <source>
        <dbReference type="EMBL" id="PIS13264.1"/>
    </source>
</evidence>
<evidence type="ECO:0000313" key="3">
    <source>
        <dbReference type="Proteomes" id="UP000230353"/>
    </source>
</evidence>
<dbReference type="PROSITE" id="PS50126">
    <property type="entry name" value="S1"/>
    <property type="match status" value="4"/>
</dbReference>
<proteinExistence type="predicted"/>
<dbReference type="EMBL" id="PEZL01000039">
    <property type="protein sequence ID" value="PIS13264.1"/>
    <property type="molecule type" value="Genomic_DNA"/>
</dbReference>
<feature type="domain" description="S1 motif" evidence="1">
    <location>
        <begin position="196"/>
        <end position="263"/>
    </location>
</feature>
<dbReference type="InterPro" id="IPR035104">
    <property type="entry name" value="Ribosomal_protein_S1-like"/>
</dbReference>
<feature type="domain" description="S1 motif" evidence="1">
    <location>
        <begin position="101"/>
        <end position="179"/>
    </location>
</feature>
<dbReference type="Proteomes" id="UP000230353">
    <property type="component" value="Unassembled WGS sequence"/>
</dbReference>
<dbReference type="GO" id="GO:0003676">
    <property type="term" value="F:nucleic acid binding"/>
    <property type="evidence" value="ECO:0007669"/>
    <property type="project" value="InterPro"/>
</dbReference>
<keyword evidence="2" id="KW-0689">Ribosomal protein</keyword>
<dbReference type="SUPFAM" id="SSF50249">
    <property type="entry name" value="Nucleic acid-binding proteins"/>
    <property type="match status" value="4"/>
</dbReference>
<dbReference type="AlphaFoldDB" id="A0A2H0WKQ6"/>
<sequence length="348" mass="39050">MDFLFRALPLNPPKEGDLIDGEVLKQKGSRLFLNIKPFGTGIIYGREFNNARDIVKSLKPGDIVTAKVIKPENEDGYIELSLKEAGQEIKWREAEEAQKKQTVFSLPVIDANKGGLIFNWKGLQGFLPASQLKTNHYPRVEGGDKDKILDELKKLTGQNLSVVIIGVDQKEDKLIFSEKETEAEEIKDMLSKYKIGDVIEGEITGVVDFGVFVKIEDGLEGLTHISELDWGLVEDPANLFKVGDKVPAQIISIKNDKISLSIKALKNNPWTDAKKKYKQNQTVNGVVIRFNKFGTLVSIEEGIAGLAHISEFESEEEMKSKLELGKSYNFKINLFEPDEERLILSLQE</sequence>
<dbReference type="GO" id="GO:0005840">
    <property type="term" value="C:ribosome"/>
    <property type="evidence" value="ECO:0007669"/>
    <property type="project" value="UniProtKB-KW"/>
</dbReference>
<dbReference type="SMART" id="SM00316">
    <property type="entry name" value="S1"/>
    <property type="match status" value="4"/>
</dbReference>
<name>A0A2H0WKQ6_9BACT</name>
<keyword evidence="2" id="KW-0687">Ribonucleoprotein</keyword>
<dbReference type="PANTHER" id="PTHR47559:SF1">
    <property type="entry name" value="OS03G0844900 PROTEIN"/>
    <property type="match status" value="1"/>
</dbReference>
<dbReference type="PANTHER" id="PTHR47559">
    <property type="entry name" value="OS03G0844900 PROTEIN"/>
    <property type="match status" value="1"/>
</dbReference>
<organism evidence="2 3">
    <name type="scientific">Candidatus Tagabacteria bacterium CG09_land_8_20_14_0_10_41_14</name>
    <dbReference type="NCBI Taxonomy" id="1975021"/>
    <lineage>
        <taxon>Bacteria</taxon>
        <taxon>Candidatus Tagaibacteriota</taxon>
    </lineage>
</organism>
<protein>
    <submittedName>
        <fullName evidence="2">30S ribosomal protein S1</fullName>
    </submittedName>
</protein>
<dbReference type="PRINTS" id="PR00681">
    <property type="entry name" value="RIBOSOMALS1"/>
</dbReference>
<evidence type="ECO:0000259" key="1">
    <source>
        <dbReference type="PROSITE" id="PS50126"/>
    </source>
</evidence>
<dbReference type="InterPro" id="IPR003029">
    <property type="entry name" value="S1_domain"/>
</dbReference>
<feature type="domain" description="S1 motif" evidence="1">
    <location>
        <begin position="280"/>
        <end position="347"/>
    </location>
</feature>